<dbReference type="AlphaFoldDB" id="A0A1I7WDV4"/>
<evidence type="ECO:0000256" key="1">
    <source>
        <dbReference type="SAM" id="Phobius"/>
    </source>
</evidence>
<feature type="transmembrane region" description="Helical" evidence="1">
    <location>
        <begin position="28"/>
        <end position="48"/>
    </location>
</feature>
<keyword evidence="1" id="KW-0812">Transmembrane</keyword>
<name>A0A1I7WDV4_HETBA</name>
<dbReference type="WBParaSite" id="Hba_03120">
    <property type="protein sequence ID" value="Hba_03120"/>
    <property type="gene ID" value="Hba_03120"/>
</dbReference>
<evidence type="ECO:0000313" key="3">
    <source>
        <dbReference type="WBParaSite" id="Hba_03120"/>
    </source>
</evidence>
<keyword evidence="1" id="KW-1133">Transmembrane helix</keyword>
<keyword evidence="1" id="KW-0472">Membrane</keyword>
<accession>A0A1I7WDV4</accession>
<reference evidence="3" key="1">
    <citation type="submission" date="2016-11" db="UniProtKB">
        <authorList>
            <consortium name="WormBaseParasite"/>
        </authorList>
    </citation>
    <scope>IDENTIFICATION</scope>
</reference>
<sequence>MSRTFLDLNQDMPTCGFKGELCDQTGTVIIIAAVMTAVFVSVGIFVAVRRM</sequence>
<protein>
    <submittedName>
        <fullName evidence="3">TMhelix containing protein</fullName>
    </submittedName>
</protein>
<proteinExistence type="predicted"/>
<organism evidence="2 3">
    <name type="scientific">Heterorhabditis bacteriophora</name>
    <name type="common">Entomopathogenic nematode worm</name>
    <dbReference type="NCBI Taxonomy" id="37862"/>
    <lineage>
        <taxon>Eukaryota</taxon>
        <taxon>Metazoa</taxon>
        <taxon>Ecdysozoa</taxon>
        <taxon>Nematoda</taxon>
        <taxon>Chromadorea</taxon>
        <taxon>Rhabditida</taxon>
        <taxon>Rhabditina</taxon>
        <taxon>Rhabditomorpha</taxon>
        <taxon>Strongyloidea</taxon>
        <taxon>Heterorhabditidae</taxon>
        <taxon>Heterorhabditis</taxon>
    </lineage>
</organism>
<dbReference type="Proteomes" id="UP000095283">
    <property type="component" value="Unplaced"/>
</dbReference>
<keyword evidence="2" id="KW-1185">Reference proteome</keyword>
<evidence type="ECO:0000313" key="2">
    <source>
        <dbReference type="Proteomes" id="UP000095283"/>
    </source>
</evidence>